<protein>
    <submittedName>
        <fullName evidence="1">Uncharacterized protein</fullName>
    </submittedName>
</protein>
<dbReference type="Proteomes" id="UP000652427">
    <property type="component" value="Unassembled WGS sequence"/>
</dbReference>
<dbReference type="InterPro" id="IPR043856">
    <property type="entry name" value="DUF5818"/>
</dbReference>
<proteinExistence type="predicted"/>
<keyword evidence="2" id="KW-1185">Reference proteome</keyword>
<gene>
    <name evidence="1" type="ORF">HUO14_12615</name>
</gene>
<dbReference type="EMBL" id="JABWMH010000003">
    <property type="protein sequence ID" value="NVD28736.1"/>
    <property type="molecule type" value="Genomic_DNA"/>
</dbReference>
<sequence>MNHSNSNRLRLTGKLIKGERHYLLQCADENVWRLNFLDVKTPKDGTQVIIEGVQSGVDGIEVDWIGVKN</sequence>
<organism evidence="1 2">
    <name type="scientific">Parasphingorhabdus flavimaris</name>
    <dbReference type="NCBI Taxonomy" id="266812"/>
    <lineage>
        <taxon>Bacteria</taxon>
        <taxon>Pseudomonadati</taxon>
        <taxon>Pseudomonadota</taxon>
        <taxon>Alphaproteobacteria</taxon>
        <taxon>Sphingomonadales</taxon>
        <taxon>Sphingomonadaceae</taxon>
        <taxon>Parasphingorhabdus</taxon>
    </lineage>
</organism>
<dbReference type="RefSeq" id="WP_123906201.1">
    <property type="nucleotide sequence ID" value="NZ_JABWMH010000003.1"/>
</dbReference>
<comment type="caution">
    <text evidence="1">The sequence shown here is derived from an EMBL/GenBank/DDBJ whole genome shotgun (WGS) entry which is preliminary data.</text>
</comment>
<accession>A0ABX2N5C3</accession>
<reference evidence="1 2" key="1">
    <citation type="submission" date="2020-06" db="EMBL/GenBank/DDBJ databases">
        <authorList>
            <person name="Kim S.-J."/>
            <person name="Park S.-J."/>
        </authorList>
    </citation>
    <scope>NUCLEOTIDE SEQUENCE [LARGE SCALE GENOMIC DNA]</scope>
    <source>
        <strain evidence="1 2">SW-151</strain>
    </source>
</reference>
<dbReference type="Pfam" id="PF19135">
    <property type="entry name" value="DUF5818"/>
    <property type="match status" value="1"/>
</dbReference>
<evidence type="ECO:0000313" key="1">
    <source>
        <dbReference type="EMBL" id="NVD28736.1"/>
    </source>
</evidence>
<name>A0ABX2N5C3_9SPHN</name>
<evidence type="ECO:0000313" key="2">
    <source>
        <dbReference type="Proteomes" id="UP000652427"/>
    </source>
</evidence>